<evidence type="ECO:0000313" key="2">
    <source>
        <dbReference type="EMBL" id="SPF32296.1"/>
    </source>
</evidence>
<dbReference type="PANTHER" id="PTHR32063">
    <property type="match status" value="1"/>
</dbReference>
<feature type="transmembrane region" description="Helical" evidence="1">
    <location>
        <begin position="431"/>
        <end position="452"/>
    </location>
</feature>
<dbReference type="InterPro" id="IPR027463">
    <property type="entry name" value="AcrB_DN_DC_subdom"/>
</dbReference>
<feature type="transmembrane region" description="Helical" evidence="1">
    <location>
        <begin position="1015"/>
        <end position="1038"/>
    </location>
</feature>
<dbReference type="Gene3D" id="3.30.70.1440">
    <property type="entry name" value="Multidrug efflux transporter AcrB pore domain"/>
    <property type="match status" value="1"/>
</dbReference>
<feature type="transmembrane region" description="Helical" evidence="1">
    <location>
        <begin position="458"/>
        <end position="477"/>
    </location>
</feature>
<dbReference type="GO" id="GO:0005886">
    <property type="term" value="C:plasma membrane"/>
    <property type="evidence" value="ECO:0007669"/>
    <property type="project" value="TreeGrafter"/>
</dbReference>
<keyword evidence="1" id="KW-1133">Transmembrane helix</keyword>
<dbReference type="Pfam" id="PF00873">
    <property type="entry name" value="ACR_tran"/>
    <property type="match status" value="1"/>
</dbReference>
<feature type="transmembrane region" description="Helical" evidence="1">
    <location>
        <begin position="334"/>
        <end position="353"/>
    </location>
</feature>
<feature type="transmembrane region" description="Helical" evidence="1">
    <location>
        <begin position="360"/>
        <end position="380"/>
    </location>
</feature>
<dbReference type="Gene3D" id="3.30.70.1430">
    <property type="entry name" value="Multidrug efflux transporter AcrB pore domain"/>
    <property type="match status" value="2"/>
</dbReference>
<reference evidence="3" key="1">
    <citation type="submission" date="2018-02" db="EMBL/GenBank/DDBJ databases">
        <authorList>
            <person name="Hausmann B."/>
        </authorList>
    </citation>
    <scope>NUCLEOTIDE SEQUENCE [LARGE SCALE GENOMIC DNA]</scope>
    <source>
        <strain evidence="3">Peat soil MAG SbA1</strain>
    </source>
</reference>
<dbReference type="Proteomes" id="UP000238701">
    <property type="component" value="Unassembled WGS sequence"/>
</dbReference>
<dbReference type="SUPFAM" id="SSF82693">
    <property type="entry name" value="Multidrug efflux transporter AcrB pore domain, PN1, PN2, PC1 and PC2 subdomains"/>
    <property type="match status" value="2"/>
</dbReference>
<dbReference type="SUPFAM" id="SSF82866">
    <property type="entry name" value="Multidrug efflux transporter AcrB transmembrane domain"/>
    <property type="match status" value="2"/>
</dbReference>
<dbReference type="GO" id="GO:0042910">
    <property type="term" value="F:xenobiotic transmembrane transporter activity"/>
    <property type="evidence" value="ECO:0007669"/>
    <property type="project" value="TreeGrafter"/>
</dbReference>
<keyword evidence="1" id="KW-0812">Transmembrane</keyword>
<dbReference type="AlphaFoldDB" id="A0A2U3JXZ1"/>
<dbReference type="Gene3D" id="1.20.1640.10">
    <property type="entry name" value="Multidrug efflux transporter AcrB transmembrane domain"/>
    <property type="match status" value="2"/>
</dbReference>
<dbReference type="PRINTS" id="PR00702">
    <property type="entry name" value="ACRIFLAVINRP"/>
</dbReference>
<feature type="transmembrane region" description="Helical" evidence="1">
    <location>
        <begin position="909"/>
        <end position="928"/>
    </location>
</feature>
<feature type="transmembrane region" description="Helical" evidence="1">
    <location>
        <begin position="12"/>
        <end position="29"/>
    </location>
</feature>
<dbReference type="EMBL" id="OMOD01000007">
    <property type="protein sequence ID" value="SPF32296.1"/>
    <property type="molecule type" value="Genomic_DNA"/>
</dbReference>
<sequence length="1051" mass="114567">MWIVALALRRPYTFVVMALVIILLMIAAVQRTPVDIFPDINIPVISVVWRYDGFAPSEMADRIITNSERGLSITVNDIEHTESQSVNGVGIIKIFFQPDANIQAALAQVTAMVQTTVRSLPPGTTPPLVITYSASSTPIVQLGLSSKTLPEQQLFDLGQNFLRNQLATVPGAATPYPYGGKIRQVQVDLDIPRLQANGLSPNDIVSAINAENLITPSGTAKIGPLEYQVEMNSSPRTIADLNDLPVKTVNGSTIYMRDVAHIRDGFAPQTNIVRQDGVRGTLMSMYKIGSASTLTIVQAVKDLIPIAALQLPRDITIKPLFDQSLFVRASINGVVREALIAAALTAVMILLFLGDWRPTFVISISIPLSIFVSVILLSALGETINIMTLGGLALAVGILVDDATVAIENIERHLAQGREMKQAILDGSAEIAVPAFVSTLCICIVFVPMFFLTGVARYLFVPLAEAVSFAMLASYFLSRTLVPTMVMYIMRGHEHRAEGPKTFFGRYQRGFEQGFENFRRGYYQLLETTIEHRKLFASCFLAFCVLSLGLVFFLGQDFFPSVDAGLMRLHVRARAGLRVEETARLCDEIERYLHQEIPKDELVTILDNIGLPYSGMNLSYGNSGVVGTSDAEILVGLNAEHHHSTDGYIRKLRAELPRQFPGVEFYFQPADIVSQILNFGLPAPIDIQLVGADTQQNYAIAQRIANRLRQVPGTADVHVQQMMSLPTLHLQIDRTRATQVGMNTRDVAQNVLVSLSGSFLVAPNFWLNPTNGVTYSVVVQAPQYRVTSLQDLMNVPVTDSRVPSSQVLGNLVQLSPAARPAVVSHYNVQPVIDVYASTQGRDLGAVAKDTMKALQPFQQQLPRGTQFMVRGQVETMKSSFVGLGIGLVLAIVLVYLLIVVNFQSWLDPFIIITALPGALAGICWILLLTRTTMNVPSLTGAVMCMGVATANSILLVSFARDRMRAGIPAIQAALEAGYTRIRPVLMTALAMIIGMVPMSLGLGEGGEQNAPLGRAVIGGLLFATVATLFFVPSIFAMIHGHREAREAARQS</sequence>
<gene>
    <name evidence="2" type="ORF">SBA1_1040064</name>
</gene>
<feature type="transmembrane region" description="Helical" evidence="1">
    <location>
        <begin position="535"/>
        <end position="555"/>
    </location>
</feature>
<evidence type="ECO:0000313" key="3">
    <source>
        <dbReference type="Proteomes" id="UP000238701"/>
    </source>
</evidence>
<dbReference type="InterPro" id="IPR001036">
    <property type="entry name" value="Acrflvin-R"/>
</dbReference>
<organism evidence="2 3">
    <name type="scientific">Candidatus Sulfotelmatobacter kueseliae</name>
    <dbReference type="NCBI Taxonomy" id="2042962"/>
    <lineage>
        <taxon>Bacteria</taxon>
        <taxon>Pseudomonadati</taxon>
        <taxon>Acidobacteriota</taxon>
        <taxon>Terriglobia</taxon>
        <taxon>Terriglobales</taxon>
        <taxon>Candidatus Korobacteraceae</taxon>
        <taxon>Candidatus Sulfotelmatobacter</taxon>
    </lineage>
</organism>
<protein>
    <submittedName>
        <fullName evidence="2">Cation/multidrug efflux pump</fullName>
    </submittedName>
</protein>
<dbReference type="Gene3D" id="3.30.2090.10">
    <property type="entry name" value="Multidrug efflux transporter AcrB TolC docking domain, DN and DC subdomains"/>
    <property type="match status" value="2"/>
</dbReference>
<feature type="transmembrane region" description="Helical" evidence="1">
    <location>
        <begin position="880"/>
        <end position="902"/>
    </location>
</feature>
<feature type="transmembrane region" description="Helical" evidence="1">
    <location>
        <begin position="386"/>
        <end position="410"/>
    </location>
</feature>
<dbReference type="SUPFAM" id="SSF82714">
    <property type="entry name" value="Multidrug efflux transporter AcrB TolC docking domain, DN and DC subdomains"/>
    <property type="match status" value="2"/>
</dbReference>
<accession>A0A2U3JXZ1</accession>
<keyword evidence="1" id="KW-0472">Membrane</keyword>
<proteinExistence type="predicted"/>
<feature type="transmembrane region" description="Helical" evidence="1">
    <location>
        <begin position="940"/>
        <end position="959"/>
    </location>
</feature>
<feature type="transmembrane region" description="Helical" evidence="1">
    <location>
        <begin position="984"/>
        <end position="1003"/>
    </location>
</feature>
<dbReference type="PANTHER" id="PTHR32063:SF8">
    <property type="entry name" value="CATION EFFLUX PROTEIN"/>
    <property type="match status" value="1"/>
</dbReference>
<evidence type="ECO:0000256" key="1">
    <source>
        <dbReference type="SAM" id="Phobius"/>
    </source>
</evidence>
<dbReference type="Gene3D" id="3.30.70.1320">
    <property type="entry name" value="Multidrug efflux transporter AcrB pore domain like"/>
    <property type="match status" value="1"/>
</dbReference>
<name>A0A2U3JXZ1_9BACT</name>
<dbReference type="OrthoDB" id="9759330at2"/>